<reference evidence="2 3" key="1">
    <citation type="submission" date="2015-04" db="EMBL/GenBank/DDBJ databases">
        <title>Complete genome sequence of Schizopora paradoxa KUC8140, a cosmopolitan wood degrader in East Asia.</title>
        <authorList>
            <consortium name="DOE Joint Genome Institute"/>
            <person name="Min B."/>
            <person name="Park H."/>
            <person name="Jang Y."/>
            <person name="Kim J.-J."/>
            <person name="Kim K.H."/>
            <person name="Pangilinan J."/>
            <person name="Lipzen A."/>
            <person name="Riley R."/>
            <person name="Grigoriev I.V."/>
            <person name="Spatafora J.W."/>
            <person name="Choi I.-G."/>
        </authorList>
    </citation>
    <scope>NUCLEOTIDE SEQUENCE [LARGE SCALE GENOMIC DNA]</scope>
    <source>
        <strain evidence="2 3">KUC8140</strain>
    </source>
</reference>
<dbReference type="OrthoDB" id="3267993at2759"/>
<evidence type="ECO:0000313" key="3">
    <source>
        <dbReference type="Proteomes" id="UP000053477"/>
    </source>
</evidence>
<dbReference type="AlphaFoldDB" id="A0A0H2RL27"/>
<name>A0A0H2RL27_9AGAM</name>
<keyword evidence="3" id="KW-1185">Reference proteome</keyword>
<proteinExistence type="predicted"/>
<evidence type="ECO:0000256" key="1">
    <source>
        <dbReference type="SAM" id="MobiDB-lite"/>
    </source>
</evidence>
<organism evidence="2 3">
    <name type="scientific">Schizopora paradoxa</name>
    <dbReference type="NCBI Taxonomy" id="27342"/>
    <lineage>
        <taxon>Eukaryota</taxon>
        <taxon>Fungi</taxon>
        <taxon>Dikarya</taxon>
        <taxon>Basidiomycota</taxon>
        <taxon>Agaricomycotina</taxon>
        <taxon>Agaricomycetes</taxon>
        <taxon>Hymenochaetales</taxon>
        <taxon>Schizoporaceae</taxon>
        <taxon>Schizopora</taxon>
    </lineage>
</organism>
<feature type="region of interest" description="Disordered" evidence="1">
    <location>
        <begin position="62"/>
        <end position="100"/>
    </location>
</feature>
<gene>
    <name evidence="2" type="ORF">SCHPADRAFT_941341</name>
</gene>
<protein>
    <submittedName>
        <fullName evidence="2">Uncharacterized protein</fullName>
    </submittedName>
</protein>
<accession>A0A0H2RL27</accession>
<dbReference type="Proteomes" id="UP000053477">
    <property type="component" value="Unassembled WGS sequence"/>
</dbReference>
<sequence>MASQQARAQQLVALPSLSCALSSLPQAKNMDGVALHPSSFSNRGAESEAKLRKALNITSQNAGAGMSAPMPKAPSQLSPHNCPSPPPLMMRSHKSNKIRT</sequence>
<dbReference type="EMBL" id="KQ085980">
    <property type="protein sequence ID" value="KLO12342.1"/>
    <property type="molecule type" value="Genomic_DNA"/>
</dbReference>
<dbReference type="InParanoid" id="A0A0H2RL27"/>
<evidence type="ECO:0000313" key="2">
    <source>
        <dbReference type="EMBL" id="KLO12342.1"/>
    </source>
</evidence>
<feature type="compositionally biased region" description="Basic residues" evidence="1">
    <location>
        <begin position="91"/>
        <end position="100"/>
    </location>
</feature>